<keyword evidence="7 9" id="KW-0143">Chaperone</keyword>
<organism evidence="13 14">
    <name type="scientific">Frondihabitans sucicola</name>
    <dbReference type="NCBI Taxonomy" id="1268041"/>
    <lineage>
        <taxon>Bacteria</taxon>
        <taxon>Bacillati</taxon>
        <taxon>Actinomycetota</taxon>
        <taxon>Actinomycetes</taxon>
        <taxon>Micrococcales</taxon>
        <taxon>Microbacteriaceae</taxon>
        <taxon>Frondihabitans</taxon>
    </lineage>
</organism>
<evidence type="ECO:0000256" key="7">
    <source>
        <dbReference type="ARBA" id="ARBA00023186"/>
    </source>
</evidence>
<protein>
    <recommendedName>
        <fullName evidence="15">AAA family ATPase</fullName>
    </recommendedName>
</protein>
<dbReference type="SMART" id="SM00382">
    <property type="entry name" value="AAA"/>
    <property type="match status" value="1"/>
</dbReference>
<comment type="subunit">
    <text evidence="8">Homohexamer. The oligomerization is ATP-dependent.</text>
</comment>
<evidence type="ECO:0008006" key="15">
    <source>
        <dbReference type="Google" id="ProtNLM"/>
    </source>
</evidence>
<dbReference type="Gene3D" id="3.40.50.300">
    <property type="entry name" value="P-loop containing nucleotide triphosphate hydrolases"/>
    <property type="match status" value="3"/>
</dbReference>
<evidence type="ECO:0000256" key="8">
    <source>
        <dbReference type="ARBA" id="ARBA00026057"/>
    </source>
</evidence>
<dbReference type="PROSITE" id="PS00870">
    <property type="entry name" value="CLPAB_1"/>
    <property type="match status" value="1"/>
</dbReference>
<dbReference type="InterPro" id="IPR027417">
    <property type="entry name" value="P-loop_NTPase"/>
</dbReference>
<accession>A0ABN6XVN6</accession>
<proteinExistence type="inferred from homology"/>
<dbReference type="InterPro" id="IPR003959">
    <property type="entry name" value="ATPase_AAA_core"/>
</dbReference>
<keyword evidence="4 9" id="KW-0067">ATP-binding</keyword>
<evidence type="ECO:0000256" key="10">
    <source>
        <dbReference type="SAM" id="Coils"/>
    </source>
</evidence>
<evidence type="ECO:0000259" key="11">
    <source>
        <dbReference type="SMART" id="SM00382"/>
    </source>
</evidence>
<dbReference type="Gene3D" id="1.10.8.60">
    <property type="match status" value="1"/>
</dbReference>
<dbReference type="CDD" id="cd19499">
    <property type="entry name" value="RecA-like_ClpB_Hsp104-like"/>
    <property type="match status" value="1"/>
</dbReference>
<evidence type="ECO:0000313" key="13">
    <source>
        <dbReference type="EMBL" id="BDZ48198.1"/>
    </source>
</evidence>
<comment type="similarity">
    <text evidence="1 9">Belongs to the ClpA/ClpB family.</text>
</comment>
<evidence type="ECO:0000256" key="6">
    <source>
        <dbReference type="ARBA" id="ARBA00023054"/>
    </source>
</evidence>
<evidence type="ECO:0000256" key="3">
    <source>
        <dbReference type="ARBA" id="ARBA00022741"/>
    </source>
</evidence>
<dbReference type="Proteomes" id="UP001321486">
    <property type="component" value="Chromosome"/>
</dbReference>
<dbReference type="PROSITE" id="PS00871">
    <property type="entry name" value="CLPAB_2"/>
    <property type="match status" value="1"/>
</dbReference>
<keyword evidence="6 10" id="KW-0175">Coiled coil</keyword>
<evidence type="ECO:0000259" key="12">
    <source>
        <dbReference type="SMART" id="SM01086"/>
    </source>
</evidence>
<keyword evidence="2" id="KW-0677">Repeat</keyword>
<name>A0ABN6XVN6_9MICO</name>
<dbReference type="PANTHER" id="PTHR11638">
    <property type="entry name" value="ATP-DEPENDENT CLP PROTEASE"/>
    <property type="match status" value="1"/>
</dbReference>
<dbReference type="Pfam" id="PF07724">
    <property type="entry name" value="AAA_2"/>
    <property type="match status" value="1"/>
</dbReference>
<evidence type="ECO:0000313" key="14">
    <source>
        <dbReference type="Proteomes" id="UP001321486"/>
    </source>
</evidence>
<keyword evidence="5" id="KW-0346">Stress response</keyword>
<dbReference type="SMART" id="SM01086">
    <property type="entry name" value="ClpB_D2-small"/>
    <property type="match status" value="1"/>
</dbReference>
<evidence type="ECO:0000256" key="1">
    <source>
        <dbReference type="ARBA" id="ARBA00008675"/>
    </source>
</evidence>
<evidence type="ECO:0000256" key="2">
    <source>
        <dbReference type="ARBA" id="ARBA00022737"/>
    </source>
</evidence>
<dbReference type="InterPro" id="IPR019489">
    <property type="entry name" value="Clp_ATPase_C"/>
</dbReference>
<keyword evidence="14" id="KW-1185">Reference proteome</keyword>
<dbReference type="InterPro" id="IPR003593">
    <property type="entry name" value="AAA+_ATPase"/>
</dbReference>
<dbReference type="InterPro" id="IPR050130">
    <property type="entry name" value="ClpA_ClpB"/>
</dbReference>
<dbReference type="PANTHER" id="PTHR11638:SF18">
    <property type="entry name" value="HEAT SHOCK PROTEIN 104"/>
    <property type="match status" value="1"/>
</dbReference>
<dbReference type="CDD" id="cd00009">
    <property type="entry name" value="AAA"/>
    <property type="match status" value="1"/>
</dbReference>
<dbReference type="Pfam" id="PF17871">
    <property type="entry name" value="AAA_lid_9"/>
    <property type="match status" value="1"/>
</dbReference>
<gene>
    <name evidence="13" type="ORF">GCM10025867_04390</name>
</gene>
<dbReference type="InterPro" id="IPR018368">
    <property type="entry name" value="ClpA/B_CS1"/>
</dbReference>
<evidence type="ECO:0000256" key="9">
    <source>
        <dbReference type="RuleBase" id="RU004432"/>
    </source>
</evidence>
<dbReference type="EMBL" id="AP027732">
    <property type="protein sequence ID" value="BDZ48198.1"/>
    <property type="molecule type" value="Genomic_DNA"/>
</dbReference>
<dbReference type="Pfam" id="PF00004">
    <property type="entry name" value="AAA"/>
    <property type="match status" value="1"/>
</dbReference>
<feature type="domain" description="Clp ATPase C-terminal" evidence="12">
    <location>
        <begin position="541"/>
        <end position="632"/>
    </location>
</feature>
<evidence type="ECO:0000256" key="5">
    <source>
        <dbReference type="ARBA" id="ARBA00023016"/>
    </source>
</evidence>
<feature type="domain" description="AAA+ ATPase" evidence="11">
    <location>
        <begin position="374"/>
        <end position="573"/>
    </location>
</feature>
<dbReference type="SUPFAM" id="SSF52540">
    <property type="entry name" value="P-loop containing nucleoside triphosphate hydrolases"/>
    <property type="match status" value="2"/>
</dbReference>
<sequence length="650" mass="71401">MAGDVADSLKGKRLISLDISALVAGAMYRGQFEERLKDVLKEITASDGQVITFIDELHTLMGAGGGEGSVAAANMLKPMLARGELRLIGATTLDEYRQFIEKDAALERRFQQVYVGEPSVEDTVAILRGLKERYEAHHGITIADSALVAAASLSNRYISGRQLPDKAIDLVDEAGSRLKMEIDSSPVELDQLYRGLVRLQVEELALQKEKDDASKQRLEALRTEITQRQAEYDQLNARWQAEKAALQGVGDLKGKLNDARIDLDRAMREGRYQDASKINYETIPAIEKSLADAENLEAGGERMVNDQVTDADIAEVVAAWTGIPVGRLMAGETEKLLHLESELGQRIIGQRDAVKAVSEAVRRTRAGISDPDRPTGSFLFLGPTGVGKTELAKALASFLFDDEKAMIRIDMSEYSEKHTVSRLVGAPPGYIGYEAGGQLTEAVRRRPYSVVLMDEVEKAHPEVFDILLQVLDDGRLTDGQGRTVDFRNTILILTSNLGSQFLSDQSLTQAQKEEAVDAMVRQAFKPEFINRLDDIVLFSTLSQDDLGQIVSLYVDRLARRLSDRRLELAVTPDARAWLADRGYDPVYGARPLRRLMQRQIDDNLARALLGGAISDGDTVLVDVAPDGQSLVVSQSALAEPDPADLDDLPA</sequence>
<keyword evidence="3 9" id="KW-0547">Nucleotide-binding</keyword>
<reference evidence="14" key="1">
    <citation type="journal article" date="2019" name="Int. J. Syst. Evol. Microbiol.">
        <title>The Global Catalogue of Microorganisms (GCM) 10K type strain sequencing project: providing services to taxonomists for standard genome sequencing and annotation.</title>
        <authorList>
            <consortium name="The Broad Institute Genomics Platform"/>
            <consortium name="The Broad Institute Genome Sequencing Center for Infectious Disease"/>
            <person name="Wu L."/>
            <person name="Ma J."/>
        </authorList>
    </citation>
    <scope>NUCLEOTIDE SEQUENCE [LARGE SCALE GENOMIC DNA]</scope>
    <source>
        <strain evidence="14">NBRC 108728</strain>
    </source>
</reference>
<dbReference type="InterPro" id="IPR028299">
    <property type="entry name" value="ClpA/B_CS2"/>
</dbReference>
<dbReference type="PRINTS" id="PR00300">
    <property type="entry name" value="CLPPROTEASEA"/>
</dbReference>
<dbReference type="InterPro" id="IPR041546">
    <property type="entry name" value="ClpA/ClpB_AAA_lid"/>
</dbReference>
<dbReference type="InterPro" id="IPR001270">
    <property type="entry name" value="ClpA/B"/>
</dbReference>
<feature type="coiled-coil region" evidence="10">
    <location>
        <begin position="196"/>
        <end position="269"/>
    </location>
</feature>
<evidence type="ECO:0000256" key="4">
    <source>
        <dbReference type="ARBA" id="ARBA00022840"/>
    </source>
</evidence>
<dbReference type="Pfam" id="PF10431">
    <property type="entry name" value="ClpB_D2-small"/>
    <property type="match status" value="1"/>
</dbReference>